<organism evidence="1">
    <name type="scientific">Arundo donax</name>
    <name type="common">Giant reed</name>
    <name type="synonym">Donax arundinaceus</name>
    <dbReference type="NCBI Taxonomy" id="35708"/>
    <lineage>
        <taxon>Eukaryota</taxon>
        <taxon>Viridiplantae</taxon>
        <taxon>Streptophyta</taxon>
        <taxon>Embryophyta</taxon>
        <taxon>Tracheophyta</taxon>
        <taxon>Spermatophyta</taxon>
        <taxon>Magnoliopsida</taxon>
        <taxon>Liliopsida</taxon>
        <taxon>Poales</taxon>
        <taxon>Poaceae</taxon>
        <taxon>PACMAD clade</taxon>
        <taxon>Arundinoideae</taxon>
        <taxon>Arundineae</taxon>
        <taxon>Arundo</taxon>
    </lineage>
</organism>
<name>A0A0A9C1H7_ARUDO</name>
<sequence length="31" mass="3394">MGLLLGKISHHRVRGYGGVLLSPIPINPWVI</sequence>
<protein>
    <submittedName>
        <fullName evidence="1">Uncharacterized protein</fullName>
    </submittedName>
</protein>
<evidence type="ECO:0000313" key="1">
    <source>
        <dbReference type="EMBL" id="JAD70099.1"/>
    </source>
</evidence>
<accession>A0A0A9C1H7</accession>
<dbReference type="EMBL" id="GBRH01227796">
    <property type="protein sequence ID" value="JAD70099.1"/>
    <property type="molecule type" value="Transcribed_RNA"/>
</dbReference>
<proteinExistence type="predicted"/>
<reference evidence="1" key="2">
    <citation type="journal article" date="2015" name="Data Brief">
        <title>Shoot transcriptome of the giant reed, Arundo donax.</title>
        <authorList>
            <person name="Barrero R.A."/>
            <person name="Guerrero F.D."/>
            <person name="Moolhuijzen P."/>
            <person name="Goolsby J.A."/>
            <person name="Tidwell J."/>
            <person name="Bellgard S.E."/>
            <person name="Bellgard M.I."/>
        </authorList>
    </citation>
    <scope>NUCLEOTIDE SEQUENCE</scope>
    <source>
        <tissue evidence="1">Shoot tissue taken approximately 20 cm above the soil surface</tissue>
    </source>
</reference>
<dbReference type="AlphaFoldDB" id="A0A0A9C1H7"/>
<reference evidence="1" key="1">
    <citation type="submission" date="2014-09" db="EMBL/GenBank/DDBJ databases">
        <authorList>
            <person name="Magalhaes I.L.F."/>
            <person name="Oliveira U."/>
            <person name="Santos F.R."/>
            <person name="Vidigal T.H.D.A."/>
            <person name="Brescovit A.D."/>
            <person name="Santos A.J."/>
        </authorList>
    </citation>
    <scope>NUCLEOTIDE SEQUENCE</scope>
    <source>
        <tissue evidence="1">Shoot tissue taken approximately 20 cm above the soil surface</tissue>
    </source>
</reference>